<evidence type="ECO:0000256" key="14">
    <source>
        <dbReference type="ARBA" id="ARBA00023204"/>
    </source>
</evidence>
<dbReference type="GO" id="GO:0000794">
    <property type="term" value="C:condensed nuclear chromosome"/>
    <property type="evidence" value="ECO:0000318"/>
    <property type="project" value="GO_Central"/>
</dbReference>
<evidence type="ECO:0000256" key="18">
    <source>
        <dbReference type="SAM" id="Coils"/>
    </source>
</evidence>
<evidence type="ECO:0000256" key="16">
    <source>
        <dbReference type="ARBA" id="ARBA00023254"/>
    </source>
</evidence>
<dbReference type="GO" id="GO:0003691">
    <property type="term" value="F:double-stranded telomeric DNA binding"/>
    <property type="evidence" value="ECO:0000318"/>
    <property type="project" value="GO_Central"/>
</dbReference>
<keyword evidence="20" id="KW-0812">Transmembrane</keyword>
<dbReference type="PANTHER" id="PTHR18867">
    <property type="entry name" value="RAD50"/>
    <property type="match status" value="1"/>
</dbReference>
<evidence type="ECO:0000256" key="17">
    <source>
        <dbReference type="ARBA" id="ARBA00049360"/>
    </source>
</evidence>
<comment type="subcellular location">
    <subcellularLocation>
        <location evidence="3">Chromosome</location>
    </subcellularLocation>
    <subcellularLocation>
        <location evidence="2">Nucleus</location>
    </subcellularLocation>
</comment>
<feature type="coiled-coil region" evidence="18">
    <location>
        <begin position="706"/>
        <end position="753"/>
    </location>
</feature>
<evidence type="ECO:0000256" key="8">
    <source>
        <dbReference type="ARBA" id="ARBA00022763"/>
    </source>
</evidence>
<evidence type="ECO:0000256" key="7">
    <source>
        <dbReference type="ARBA" id="ARBA00022741"/>
    </source>
</evidence>
<dbReference type="InterPro" id="IPR004584">
    <property type="entry name" value="Rad50_eukaryotes"/>
</dbReference>
<dbReference type="InterPro" id="IPR013134">
    <property type="entry name" value="Zn_hook_RAD50"/>
</dbReference>
<keyword evidence="15" id="KW-0539">Nucleus</keyword>
<feature type="compositionally biased region" description="Polar residues" evidence="19">
    <location>
        <begin position="1638"/>
        <end position="1648"/>
    </location>
</feature>
<evidence type="ECO:0000256" key="2">
    <source>
        <dbReference type="ARBA" id="ARBA00004123"/>
    </source>
</evidence>
<dbReference type="GO" id="GO:0046872">
    <property type="term" value="F:metal ion binding"/>
    <property type="evidence" value="ECO:0007669"/>
    <property type="project" value="UniProtKB-UniRule"/>
</dbReference>
<feature type="coiled-coil region" evidence="18">
    <location>
        <begin position="910"/>
        <end position="996"/>
    </location>
</feature>
<keyword evidence="14" id="KW-0234">DNA repair</keyword>
<comment type="similarity">
    <text evidence="4">Belongs to the SMC family. RAD50 subfamily.</text>
</comment>
<dbReference type="GO" id="GO:0007004">
    <property type="term" value="P:telomere maintenance via telomerase"/>
    <property type="evidence" value="ECO:0000318"/>
    <property type="project" value="GO_Central"/>
</dbReference>
<dbReference type="GO" id="GO:0006302">
    <property type="term" value="P:double-strand break repair"/>
    <property type="evidence" value="ECO:0000318"/>
    <property type="project" value="GO_Central"/>
</dbReference>
<keyword evidence="16" id="KW-0469">Meiosis</keyword>
<feature type="coiled-coil region" evidence="18">
    <location>
        <begin position="425"/>
        <end position="544"/>
    </location>
</feature>
<dbReference type="GO" id="GO:0016887">
    <property type="term" value="F:ATP hydrolysis activity"/>
    <property type="evidence" value="ECO:0007669"/>
    <property type="project" value="InterPro"/>
</dbReference>
<feature type="region of interest" description="Disordered" evidence="19">
    <location>
        <begin position="1618"/>
        <end position="1681"/>
    </location>
</feature>
<feature type="coiled-coil region" evidence="18">
    <location>
        <begin position="1058"/>
        <end position="1092"/>
    </location>
</feature>
<dbReference type="GO" id="GO:0070192">
    <property type="term" value="P:chromosome organization involved in meiotic cell cycle"/>
    <property type="evidence" value="ECO:0000318"/>
    <property type="project" value="GO_Central"/>
</dbReference>
<dbReference type="PANTHER" id="PTHR18867:SF12">
    <property type="entry name" value="DNA REPAIR PROTEIN RAD50"/>
    <property type="match status" value="1"/>
</dbReference>
<keyword evidence="10" id="KW-0862">Zinc</keyword>
<dbReference type="Gene3D" id="3.40.50.300">
    <property type="entry name" value="P-loop containing nucleotide triphosphate hydrolases"/>
    <property type="match status" value="2"/>
</dbReference>
<feature type="transmembrane region" description="Helical" evidence="20">
    <location>
        <begin position="1583"/>
        <end position="1602"/>
    </location>
</feature>
<feature type="transmembrane region" description="Helical" evidence="20">
    <location>
        <begin position="1558"/>
        <end position="1577"/>
    </location>
</feature>
<dbReference type="GO" id="GO:0051880">
    <property type="term" value="F:G-quadruplex DNA binding"/>
    <property type="evidence" value="ECO:0000318"/>
    <property type="project" value="GO_Central"/>
</dbReference>
<accession>A0A8R1UC11</accession>
<feature type="coiled-coil region" evidence="18">
    <location>
        <begin position="570"/>
        <end position="597"/>
    </location>
</feature>
<dbReference type="GO" id="GO:0030870">
    <property type="term" value="C:Mre11 complex"/>
    <property type="evidence" value="ECO:0000318"/>
    <property type="project" value="GO_Central"/>
</dbReference>
<feature type="compositionally biased region" description="Low complexity" evidence="19">
    <location>
        <begin position="1362"/>
        <end position="1374"/>
    </location>
</feature>
<keyword evidence="20" id="KW-0472">Membrane</keyword>
<evidence type="ECO:0000256" key="5">
    <source>
        <dbReference type="ARBA" id="ARBA00022454"/>
    </source>
</evidence>
<dbReference type="GO" id="GO:0043047">
    <property type="term" value="F:single-stranded telomeric DNA binding"/>
    <property type="evidence" value="ECO:0000318"/>
    <property type="project" value="GO_Central"/>
</dbReference>
<gene>
    <name evidence="21" type="primary">WBGene00107656</name>
</gene>
<feature type="region of interest" description="Disordered" evidence="19">
    <location>
        <begin position="1355"/>
        <end position="1393"/>
    </location>
</feature>
<reference evidence="21" key="2">
    <citation type="submission" date="2022-06" db="UniProtKB">
        <authorList>
            <consortium name="EnsemblMetazoa"/>
        </authorList>
    </citation>
    <scope>IDENTIFICATION</scope>
    <source>
        <strain evidence="21">PS312</strain>
    </source>
</reference>
<keyword evidence="11" id="KW-0067">ATP-binding</keyword>
<evidence type="ECO:0000256" key="19">
    <source>
        <dbReference type="SAM" id="MobiDB-lite"/>
    </source>
</evidence>
<keyword evidence="20" id="KW-1133">Transmembrane helix</keyword>
<dbReference type="InterPro" id="IPR027417">
    <property type="entry name" value="P-loop_NTPase"/>
</dbReference>
<keyword evidence="7" id="KW-0547">Nucleotide-binding</keyword>
<comment type="cofactor">
    <cofactor evidence="1">
        <name>Zn(2+)</name>
        <dbReference type="ChEBI" id="CHEBI:29105"/>
    </cofactor>
</comment>
<keyword evidence="22" id="KW-1185">Reference proteome</keyword>
<name>A0A2A6C991_PRIPA</name>
<evidence type="ECO:0000256" key="12">
    <source>
        <dbReference type="ARBA" id="ARBA00022842"/>
    </source>
</evidence>
<keyword evidence="6" id="KW-0479">Metal-binding</keyword>
<evidence type="ECO:0000256" key="20">
    <source>
        <dbReference type="SAM" id="Phobius"/>
    </source>
</evidence>
<feature type="coiled-coil region" evidence="18">
    <location>
        <begin position="314"/>
        <end position="355"/>
    </location>
</feature>
<dbReference type="GO" id="GO:0005524">
    <property type="term" value="F:ATP binding"/>
    <property type="evidence" value="ECO:0007669"/>
    <property type="project" value="UniProtKB-KW"/>
</dbReference>
<keyword evidence="12" id="KW-0460">Magnesium</keyword>
<reference evidence="22" key="1">
    <citation type="journal article" date="2008" name="Nat. Genet.">
        <title>The Pristionchus pacificus genome provides a unique perspective on nematode lifestyle and parasitism.</title>
        <authorList>
            <person name="Dieterich C."/>
            <person name="Clifton S.W."/>
            <person name="Schuster L.N."/>
            <person name="Chinwalla A."/>
            <person name="Delehaunty K."/>
            <person name="Dinkelacker I."/>
            <person name="Fulton L."/>
            <person name="Fulton R."/>
            <person name="Godfrey J."/>
            <person name="Minx P."/>
            <person name="Mitreva M."/>
            <person name="Roeseler W."/>
            <person name="Tian H."/>
            <person name="Witte H."/>
            <person name="Yang S.P."/>
            <person name="Wilson R.K."/>
            <person name="Sommer R.J."/>
        </authorList>
    </citation>
    <scope>NUCLEOTIDE SEQUENCE [LARGE SCALE GENOMIC DNA]</scope>
    <source>
        <strain evidence="22">PS312</strain>
    </source>
</reference>
<keyword evidence="8" id="KW-0227">DNA damage</keyword>
<evidence type="ECO:0000313" key="21">
    <source>
        <dbReference type="EnsemblMetazoa" id="PPA18102.1"/>
    </source>
</evidence>
<evidence type="ECO:0000256" key="9">
    <source>
        <dbReference type="ARBA" id="ARBA00022801"/>
    </source>
</evidence>
<feature type="coiled-coil region" evidence="18">
    <location>
        <begin position="241"/>
        <end position="268"/>
    </location>
</feature>
<dbReference type="InterPro" id="IPR038729">
    <property type="entry name" value="Rad50/SbcC_AAA"/>
</dbReference>
<evidence type="ECO:0000256" key="15">
    <source>
        <dbReference type="ARBA" id="ARBA00023242"/>
    </source>
</evidence>
<evidence type="ECO:0000256" key="4">
    <source>
        <dbReference type="ARBA" id="ARBA00009439"/>
    </source>
</evidence>
<sequence length="1681" mass="189994">MALFEEMIIQGIRAYPPTTQSVIKFVHPLTIIQGNNGCGKTTIIEALNNICTGALPQGQKQAFLHDLENAKTVKVDALIKLRFRDVRNREIVACTRMTNLVGKEGKNQTKADEQTIKVYPHGGERGIAISSKTIDFRAEMLNLLGIPKSILENVVFCHQENSTWPLSEPAKLKERFDAIFQLTGFVKFVEKGKSRLKELRETYMLACAEHDGALAIQNEKQIAQTRLETKQLELQQAGDRQREVAKEMNDLTKSMREAAQQLQQLRDAAHQRNVVLARLDGLRKQREMLNVPEWSGSEKELREMIKEMESSTEYRSASMQKAQLEKKLKEFDNEAEQVKVEKRKAEQEVTRVSAMEMHRNSTAAALHELTVSIANEFGLRADVKMLPQLEALGEGLRSEGEGRVHALAAAESELRAALESASNARLSLQIEHKSLMESMNKLKAESSQIERRLSAISSSQNEVPELRNQIATLERMLTEKVEPAPSEEQQRAMEKSKKKLIDQIAALRESIRKAGAWEETGRNRQRMEKEKESEERARNALLSKHETDFMLLFARVIRDDPINAKITQVYAAAQEALANQRQLVQNAEISLDRARMAVRTKGEERDSLMHEKMELQEKIVQVTGDSEIDPDDVEWRHDQTMAAVQSYRKELAPLEASATLYAKWADETKEKKCCPVCERTFGRDNEGVSKLARKLADLSFSIPKESAELAARLEEEEQDERKLAQAKNYAEQMRTATRKWTEAKAEVKTAEKEVDGCSTRLAKDRADLELMAKRAEAVVRIKADASLMDSHLSAIEKLTEKLQQGEREWIKVGAPAVQQKQEEEDRLQKAESDLDELNSRLDEAQKAAAEVNRITREMNELRDRILRLDEDVVQRASIEERLQKCYEELRTGDERLAVIAREGPKRDQEVEFARDQLQSAERATRAAESEVAAAVNKIAERRDRLTRLADELEGLARNMGDLAAGRATLSHCDERLDQLRTRKAEIEHEVTKVGEAFHNDRIARCERIILMLLIPSFNKMIQILKIIIFIHLSSKQDKRRVLTDQLMLIENTRSMAANEKELKELSGSEEQKVEMERKYDRMEQKKSDLLRSQGELDGQLKAVKDEVDEIRARLSSGGMRAADEKFIKALAKKMAYGHAVDDLQQYIDAVDKSMLDFHKEKMTKINRIVDELWRSCYNGGDIETIRIMSEQTTVSEGKKNQYNYRVMMALASGAEVDMRDRCSAGQKMLACLIIRLALADTFGQNCATIALDEPTTNLDKDKVDAMAEMLGELISVRSSKDHLESGGRGIQMIVITHDRRFVDKLCLHVKPEYRYEVTKSGSEAYSNIQRVYTNGHTEHAGPSQVLEQDEREWMSTGRRGRGAAATRAAPAKRAPAARKRKGHQEEEEDEGATVTRTIPHTVQKHTQFQSANSTCKRRDHCSNSRWAKGSPSFLPPPLPLLGRMGQCSLPFYSRAFTRYVFLQGLQGVSLFLLCISSMTDPDAVYTMHNRAVSCNLTRVSERDCAAAARALGKPRLKEILIWTQHLSLGLLSCFSGSICILAWAAHAETWQKLEGQRVVYWCAPFVACLVLLVHVFLALFLGLYLRCVYLWFAVMTSALVMWDGFHFAASMQELVVEPTQPSEDPPSVRTPIKAPNSLRLTAKSTVPQKATVPPKGTVPPKSRMPTKPTASPVATVPQVPP</sequence>
<evidence type="ECO:0000256" key="1">
    <source>
        <dbReference type="ARBA" id="ARBA00001947"/>
    </source>
</evidence>
<evidence type="ECO:0000256" key="13">
    <source>
        <dbReference type="ARBA" id="ARBA00023054"/>
    </source>
</evidence>
<evidence type="ECO:0000256" key="3">
    <source>
        <dbReference type="ARBA" id="ARBA00004286"/>
    </source>
</evidence>
<comment type="catalytic activity">
    <reaction evidence="17">
        <text>ATP + H2O = ADP + phosphate + H(+)</text>
        <dbReference type="Rhea" id="RHEA:13065"/>
        <dbReference type="ChEBI" id="CHEBI:15377"/>
        <dbReference type="ChEBI" id="CHEBI:15378"/>
        <dbReference type="ChEBI" id="CHEBI:30616"/>
        <dbReference type="ChEBI" id="CHEBI:43474"/>
        <dbReference type="ChEBI" id="CHEBI:456216"/>
    </reaction>
</comment>
<dbReference type="Pfam" id="PF04423">
    <property type="entry name" value="Rad50_zn_hook"/>
    <property type="match status" value="1"/>
</dbReference>
<keyword evidence="13 18" id="KW-0175">Coiled coil</keyword>
<evidence type="ECO:0000256" key="6">
    <source>
        <dbReference type="ARBA" id="ARBA00022723"/>
    </source>
</evidence>
<accession>A0A2A6C991</accession>
<organism evidence="21 22">
    <name type="scientific">Pristionchus pacificus</name>
    <name type="common">Parasitic nematode worm</name>
    <dbReference type="NCBI Taxonomy" id="54126"/>
    <lineage>
        <taxon>Eukaryota</taxon>
        <taxon>Metazoa</taxon>
        <taxon>Ecdysozoa</taxon>
        <taxon>Nematoda</taxon>
        <taxon>Chromadorea</taxon>
        <taxon>Rhabditida</taxon>
        <taxon>Rhabditina</taxon>
        <taxon>Diplogasteromorpha</taxon>
        <taxon>Diplogasteroidea</taxon>
        <taxon>Neodiplogasteridae</taxon>
        <taxon>Pristionchus</taxon>
    </lineage>
</organism>
<dbReference type="SUPFAM" id="SSF52540">
    <property type="entry name" value="P-loop containing nucleoside triphosphate hydrolases"/>
    <property type="match status" value="2"/>
</dbReference>
<evidence type="ECO:0000256" key="11">
    <source>
        <dbReference type="ARBA" id="ARBA00022840"/>
    </source>
</evidence>
<evidence type="ECO:0000256" key="10">
    <source>
        <dbReference type="ARBA" id="ARBA00022833"/>
    </source>
</evidence>
<evidence type="ECO:0000313" key="22">
    <source>
        <dbReference type="Proteomes" id="UP000005239"/>
    </source>
</evidence>
<dbReference type="Pfam" id="PF13476">
    <property type="entry name" value="AAA_23"/>
    <property type="match status" value="1"/>
</dbReference>
<feature type="coiled-coil region" evidence="18">
    <location>
        <begin position="788"/>
        <end position="871"/>
    </location>
</feature>
<dbReference type="Proteomes" id="UP000005239">
    <property type="component" value="Unassembled WGS sequence"/>
</dbReference>
<dbReference type="PROSITE" id="PS51131">
    <property type="entry name" value="ZN_HOOK"/>
    <property type="match status" value="1"/>
</dbReference>
<dbReference type="EnsemblMetazoa" id="PPA18102.1">
    <property type="protein sequence ID" value="PPA18102.1"/>
    <property type="gene ID" value="WBGene00107656"/>
</dbReference>
<protein>
    <submittedName>
        <fullName evidence="21">Rad-50</fullName>
    </submittedName>
</protein>
<dbReference type="NCBIfam" id="TIGR00606">
    <property type="entry name" value="rad50"/>
    <property type="match status" value="1"/>
</dbReference>
<dbReference type="GO" id="GO:0000722">
    <property type="term" value="P:telomere maintenance via recombination"/>
    <property type="evidence" value="ECO:0000318"/>
    <property type="project" value="GO_Central"/>
</dbReference>
<proteinExistence type="inferred from homology"/>
<feature type="transmembrane region" description="Helical" evidence="20">
    <location>
        <begin position="1526"/>
        <end position="1546"/>
    </location>
</feature>
<keyword evidence="9" id="KW-0378">Hydrolase</keyword>
<keyword evidence="5" id="KW-0158">Chromosome</keyword>